<comment type="caution">
    <text evidence="1">The sequence shown here is derived from an EMBL/GenBank/DDBJ whole genome shotgun (WGS) entry which is preliminary data.</text>
</comment>
<gene>
    <name evidence="1" type="ORF">AUK40_02265</name>
</gene>
<dbReference type="EMBL" id="MNZT01000043">
    <property type="protein sequence ID" value="OIP97903.1"/>
    <property type="molecule type" value="Genomic_DNA"/>
</dbReference>
<dbReference type="Proteomes" id="UP000183245">
    <property type="component" value="Unassembled WGS sequence"/>
</dbReference>
<sequence length="560" mass="63498">MEVNYEYTWQTRISTSGRTYTNTATEDVTMVKEKFQNGYDGDYILLKQNIPGTAIGSFLYHDGAKSNDPADLNAGLYFVRLENVSEPTPWGHVDFVYADQPEYQTYIDQIPSSTVTETERAVWKNGYLLDTSSPARDTEWVFQHPQLQDFQITVPAGWSVETKEDWSVYDQRFQFFDIATCGSDCTGIRLKKGDVDIDFVFVKNQYADNNVTSGIRCSTQVTAQEVGNWYRFLHAGHIRYSEQAMTNIQAIQTRGYRANDGNPWPDPRDSNWETVGDADYNICYLGTLRQITGTAPVRDSFFYWKMAEPIVNGSPTDEELTQLDTIVQSVQGIENWDETAWLNETPFPLPVFHPDNGTESFMQRQGTSNVLSFPELPGFSVTSGQGWELKVAGLANVAKRTDFFHPTLQTKLNWVKGDTILTIDLISEPNSGLPQVACSDTATIRDITTDWKRVESDLGYYYTIDGKYDLDTRLTDYWNNPVNQDGSSLGGRYSFDWSYLQNKRYAFCDLWVPIPLQSPGTNQSSLTYLTKPYVIGSPNATTLDEIDAIVKSITGLYFQD</sequence>
<protein>
    <submittedName>
        <fullName evidence="1">Uncharacterized protein</fullName>
    </submittedName>
</protein>
<proteinExistence type="predicted"/>
<evidence type="ECO:0000313" key="1">
    <source>
        <dbReference type="EMBL" id="OIP97903.1"/>
    </source>
</evidence>
<evidence type="ECO:0000313" key="2">
    <source>
        <dbReference type="Proteomes" id="UP000183245"/>
    </source>
</evidence>
<dbReference type="AlphaFoldDB" id="A0A1J5IXM2"/>
<reference evidence="1" key="1">
    <citation type="journal article" date="2016" name="Environ. Microbiol.">
        <title>Genomic resolution of a cold subsurface aquifer community provides metabolic insights for novel microbes adapted to high CO concentrations.</title>
        <authorList>
            <person name="Probst A.J."/>
            <person name="Castelle C.J."/>
            <person name="Singh A."/>
            <person name="Brown C.T."/>
            <person name="Anantharaman K."/>
            <person name="Sharon I."/>
            <person name="Hug L.A."/>
            <person name="Burstein D."/>
            <person name="Emerson J.B."/>
            <person name="Thomas B.C."/>
            <person name="Banfield J.F."/>
        </authorList>
    </citation>
    <scope>NUCLEOTIDE SEQUENCE [LARGE SCALE GENOMIC DNA]</scope>
    <source>
        <strain evidence="1">CG2_30_54_11</strain>
    </source>
</reference>
<organism evidence="1 2">
    <name type="scientific">Candidatus Wirthbacteria bacterium CG2_30_54_11</name>
    <dbReference type="NCBI Taxonomy" id="1817892"/>
    <lineage>
        <taxon>Bacteria</taxon>
        <taxon>Candidatus Wirthbacteria</taxon>
    </lineage>
</organism>
<name>A0A1J5IXM2_9BACT</name>
<accession>A0A1J5IXM2</accession>